<evidence type="ECO:0000313" key="2">
    <source>
        <dbReference type="EMBL" id="QIZ05457.1"/>
    </source>
</evidence>
<accession>A0A6H1NW68</accession>
<organism evidence="2 3">
    <name type="scientific">Priestia megaterium</name>
    <name type="common">Bacillus megaterium</name>
    <dbReference type="NCBI Taxonomy" id="1404"/>
    <lineage>
        <taxon>Bacteria</taxon>
        <taxon>Bacillati</taxon>
        <taxon>Bacillota</taxon>
        <taxon>Bacilli</taxon>
        <taxon>Bacillales</taxon>
        <taxon>Bacillaceae</taxon>
        <taxon>Priestia</taxon>
    </lineage>
</organism>
<protein>
    <submittedName>
        <fullName evidence="2">Uncharacterized protein</fullName>
    </submittedName>
</protein>
<dbReference type="Proteomes" id="UP000501868">
    <property type="component" value="Chromosome"/>
</dbReference>
<sequence length="83" mass="9094">MNKKVLIKVFFMMMLLLSVSVGSSVLAASNSSLSNGTYTVGEEISAGLKEFHISEGTATIRISRGTEIFLNESLDSDKYYYSD</sequence>
<reference evidence="2 3" key="2">
    <citation type="submission" date="2020-04" db="EMBL/GenBank/DDBJ databases">
        <authorList>
            <person name="Fomenkov A."/>
            <person name="Anton B.P."/>
            <person name="Roberts R.J."/>
        </authorList>
    </citation>
    <scope>NUCLEOTIDE SEQUENCE [LARGE SCALE GENOMIC DNA]</scope>
    <source>
        <strain evidence="2 3">S2</strain>
    </source>
</reference>
<gene>
    <name evidence="2" type="ORF">HFZ78_00635</name>
</gene>
<keyword evidence="1" id="KW-0732">Signal</keyword>
<dbReference type="AlphaFoldDB" id="A0A6H1NW68"/>
<name>A0A6H1NW68_PRIMG</name>
<evidence type="ECO:0000313" key="3">
    <source>
        <dbReference type="Proteomes" id="UP000501868"/>
    </source>
</evidence>
<reference evidence="2 3" key="1">
    <citation type="submission" date="2020-04" db="EMBL/GenBank/DDBJ databases">
        <title>Genome-Wide Identification of 5-Methylcytosine Sites in Bacterial Genomes By High-Throughput Sequencing of MspJI Restriction Fragments.</title>
        <authorList>
            <person name="Wu V."/>
        </authorList>
    </citation>
    <scope>NUCLEOTIDE SEQUENCE [LARGE SCALE GENOMIC DNA]</scope>
    <source>
        <strain evidence="2 3">S2</strain>
    </source>
</reference>
<feature type="chain" id="PRO_5026360677" evidence="1">
    <location>
        <begin position="28"/>
        <end position="83"/>
    </location>
</feature>
<dbReference type="EMBL" id="CP051128">
    <property type="protein sequence ID" value="QIZ05457.1"/>
    <property type="molecule type" value="Genomic_DNA"/>
</dbReference>
<feature type="signal peptide" evidence="1">
    <location>
        <begin position="1"/>
        <end position="27"/>
    </location>
</feature>
<proteinExistence type="predicted"/>
<evidence type="ECO:0000256" key="1">
    <source>
        <dbReference type="SAM" id="SignalP"/>
    </source>
</evidence>